<organism evidence="1 2">
    <name type="scientific">Bacteroides salyersiae CL02T12C01</name>
    <dbReference type="NCBI Taxonomy" id="997887"/>
    <lineage>
        <taxon>Bacteria</taxon>
        <taxon>Pseudomonadati</taxon>
        <taxon>Bacteroidota</taxon>
        <taxon>Bacteroidia</taxon>
        <taxon>Bacteroidales</taxon>
        <taxon>Bacteroidaceae</taxon>
        <taxon>Bacteroides</taxon>
    </lineage>
</organism>
<name>I9SY95_9BACE</name>
<evidence type="ECO:0000313" key="2">
    <source>
        <dbReference type="Proteomes" id="UP000005150"/>
    </source>
</evidence>
<dbReference type="Proteomes" id="UP000005150">
    <property type="component" value="Unassembled WGS sequence"/>
</dbReference>
<dbReference type="RefSeq" id="WP_007481062.1">
    <property type="nucleotide sequence ID" value="NZ_JH724308.1"/>
</dbReference>
<protein>
    <recommendedName>
        <fullName evidence="3">CRISPR-associated protein Csx10</fullName>
    </recommendedName>
</protein>
<dbReference type="PATRIC" id="fig|997887.3.peg.3197"/>
<dbReference type="HOGENOM" id="CLU_043797_0_0_10"/>
<gene>
    <name evidence="1" type="ORF">HMPREF1071_03084</name>
</gene>
<dbReference type="EMBL" id="AGXV01000035">
    <property type="protein sequence ID" value="EIY61213.1"/>
    <property type="molecule type" value="Genomic_DNA"/>
</dbReference>
<keyword evidence="2" id="KW-1185">Reference proteome</keyword>
<evidence type="ECO:0000313" key="1">
    <source>
        <dbReference type="EMBL" id="EIY61213.1"/>
    </source>
</evidence>
<comment type="caution">
    <text evidence="1">The sequence shown here is derived from an EMBL/GenBank/DDBJ whole genome shotgun (WGS) entry which is preliminary data.</text>
</comment>
<dbReference type="AlphaFoldDB" id="I9SY95"/>
<reference evidence="1 2" key="1">
    <citation type="submission" date="2012-02" db="EMBL/GenBank/DDBJ databases">
        <title>The Genome Sequence of Bacteroides salyersiae CL02T12C01.</title>
        <authorList>
            <consortium name="The Broad Institute Genome Sequencing Platform"/>
            <person name="Earl A."/>
            <person name="Ward D."/>
            <person name="Feldgarden M."/>
            <person name="Gevers D."/>
            <person name="Zitomersky N.L."/>
            <person name="Coyne M.J."/>
            <person name="Comstock L.E."/>
            <person name="Young S.K."/>
            <person name="Zeng Q."/>
            <person name="Gargeya S."/>
            <person name="Fitzgerald M."/>
            <person name="Haas B."/>
            <person name="Abouelleil A."/>
            <person name="Alvarado L."/>
            <person name="Arachchi H.M."/>
            <person name="Berlin A."/>
            <person name="Chapman S.B."/>
            <person name="Gearin G."/>
            <person name="Goldberg J."/>
            <person name="Griggs A."/>
            <person name="Gujja S."/>
            <person name="Hansen M."/>
            <person name="Heiman D."/>
            <person name="Howarth C."/>
            <person name="Larimer J."/>
            <person name="Lui A."/>
            <person name="MacDonald P.J.P."/>
            <person name="McCowen C."/>
            <person name="Montmayeur A."/>
            <person name="Murphy C."/>
            <person name="Neiman D."/>
            <person name="Pearson M."/>
            <person name="Priest M."/>
            <person name="Roberts A."/>
            <person name="Saif S."/>
            <person name="Shea T."/>
            <person name="Sisk P."/>
            <person name="Stolte C."/>
            <person name="Sykes S."/>
            <person name="Wortman J."/>
            <person name="Nusbaum C."/>
            <person name="Birren B."/>
        </authorList>
    </citation>
    <scope>NUCLEOTIDE SEQUENCE [LARGE SCALE GENOMIC DNA]</scope>
    <source>
        <strain evidence="1 2">CL02T12C01</strain>
    </source>
</reference>
<proteinExistence type="predicted"/>
<accession>I9SY95</accession>
<sequence>MKILQFKCHLLSDVIINQKAATVGPQASLDFIPGNNFLGIAANYLYNKYSSDPHTTWLLFHSGKVRFGDAHPLFLKDGIYIRSLRIPAAMYYPKLKKPTEECYIYHWINDFESIVDKQIKQCRSGFYAFYQGKGEKIDINKTFAIKSAYDPVNRRSQDQKMYGYESIDKGTLYTFEVACDDDISESLQQDIIYSLTNGVKRVGRSRTAQYGLIKNEYLENIQFQDIPVNRPVQNIEVIYAESRLIFLDEFGLPTYTPTVQQLGFNNAKSRILWDKSQIRTFQYAPWNSIRQARDPDRCGIEKGSVFVIQSFDDPVISPFGYLGSYQNEGFGKVIYNPIFLSAGTNGKSLCCLNDNKPTTDIPNQQVSSPLEKRDNYVLQYLVTRMEKEQLEQTVYQLVDDFITTNKSLFISSKDDFSAQWGQIRSIATTCATKKILIESISNYLTKGIAKNKWEEYHRFHVFKTFMEKLTDQNALLAVINLSSEMAKICKKI</sequence>
<evidence type="ECO:0008006" key="3">
    <source>
        <dbReference type="Google" id="ProtNLM"/>
    </source>
</evidence>
<dbReference type="OrthoDB" id="1016065at2"/>